<dbReference type="PANTHER" id="PTHR33594">
    <property type="entry name" value="SUPERFAMILY HYDROLASE, PUTATIVE (AFU_ORTHOLOGUE AFUA_1G03035)-RELATED"/>
    <property type="match status" value="1"/>
</dbReference>
<feature type="domain" description="Nucleoside phosphorylase" evidence="1">
    <location>
        <begin position="56"/>
        <end position="234"/>
    </location>
</feature>
<gene>
    <name evidence="2" type="primary">ck431</name>
</gene>
<dbReference type="Pfam" id="PF01048">
    <property type="entry name" value="PNP_UDP_1"/>
    <property type="match status" value="1"/>
</dbReference>
<dbReference type="SUPFAM" id="SSF53167">
    <property type="entry name" value="Purine and uridine phosphorylases"/>
    <property type="match status" value="1"/>
</dbReference>
<dbReference type="PANTHER" id="PTHR33594:SF1">
    <property type="entry name" value="HD_PDEASE DOMAIN-CONTAINING PROTEIN"/>
    <property type="match status" value="1"/>
</dbReference>
<dbReference type="InterPro" id="IPR003607">
    <property type="entry name" value="HD/PDEase_dom"/>
</dbReference>
<dbReference type="EMBL" id="MN873693">
    <property type="protein sequence ID" value="QIN54556.1"/>
    <property type="molecule type" value="Genomic_DNA"/>
</dbReference>
<dbReference type="InterPro" id="IPR035994">
    <property type="entry name" value="Nucleoside_phosphorylase_sf"/>
</dbReference>
<dbReference type="CDD" id="cd00077">
    <property type="entry name" value="HDc"/>
    <property type="match status" value="1"/>
</dbReference>
<accession>A0A6G8MY54</accession>
<evidence type="ECO:0000313" key="3">
    <source>
        <dbReference type="Proteomes" id="UP001224087"/>
    </source>
</evidence>
<evidence type="ECO:0000313" key="2">
    <source>
        <dbReference type="EMBL" id="QIN54556.1"/>
    </source>
</evidence>
<organism evidence="2 3">
    <name type="scientific">Cedratvirus kamchatka</name>
    <dbReference type="NCBI Taxonomy" id="2716914"/>
    <lineage>
        <taxon>Viruses</taxon>
        <taxon>Pithoviruses</taxon>
        <taxon>Orthocedratvirinae</taxon>
        <taxon>Alphacedratvirus</taxon>
        <taxon>Alphacedratvirus rossiense</taxon>
    </lineage>
</organism>
<reference evidence="2" key="1">
    <citation type="submission" date="2019-12" db="EMBL/GenBank/DDBJ databases">
        <title>The DNA Methylation Landscape of Giant Viruses.</title>
        <authorList>
            <person name="Jeudy S."/>
            <person name="Rigou S."/>
            <person name="Alempic J.-M."/>
            <person name="Claverie J.-M."/>
            <person name="Abergel C."/>
            <person name="Legendre M."/>
        </authorList>
    </citation>
    <scope>NUCLEOTIDE SEQUENCE</scope>
    <source>
        <strain evidence="2">P4</strain>
    </source>
</reference>
<dbReference type="Gene3D" id="1.10.472.50">
    <property type="entry name" value="HD-domain/PDEase-like"/>
    <property type="match status" value="1"/>
</dbReference>
<dbReference type="GO" id="GO:0009116">
    <property type="term" value="P:nucleoside metabolic process"/>
    <property type="evidence" value="ECO:0007669"/>
    <property type="project" value="InterPro"/>
</dbReference>
<dbReference type="GO" id="GO:0003824">
    <property type="term" value="F:catalytic activity"/>
    <property type="evidence" value="ECO:0007669"/>
    <property type="project" value="InterPro"/>
</dbReference>
<evidence type="ECO:0000259" key="1">
    <source>
        <dbReference type="Pfam" id="PF01048"/>
    </source>
</evidence>
<name>A0A6G8MY54_9VIRU</name>
<keyword evidence="3" id="KW-1185">Reference proteome</keyword>
<protein>
    <submittedName>
        <fullName evidence="2">Nucleoside phosphorylase</fullName>
    </submittedName>
</protein>
<sequence>MQARISSDPEAPHLTPSDLFTKKALDVDLALLCFCPSSPSLEKYKVENIEERLFLHIHPSHTFYALLNGVRFIVICEVYGGPVAVSVVEELAFYGVKSVIGLGFVGSLLSTLKQGDMVIVERALTEPGTTPFYSLEEYLSPDQFLLDYFLQTSPSPGRVTSWTTNAIYREYTEDIQEALSQGCQVVNMDTSHLYASCGKLGIKCVYLAAISDGLEKDTQDLSFLSQGADLLTNLCSLVYDNLDYLCLFLGCAQMMDEISICPSHNLEHLFKVFQHCKQALLLEELEGGKKRLCNYASILHDIDDGKFFSTRDYANARRLLSRLPEEQIEEVVRMISLVSSSVNGDSMPEDCIEKPYMLYPRHADRLEAIGAVGVYRCYRYCKTTNMPMFTPDTPKAKDEEDLWQNVATEERYKAYKGKSASMIDHYYDKLLRLGLFETKNTYLQRIKKDRIDIMVRVVMNFAQKGYVEE</sequence>
<dbReference type="InterPro" id="IPR000845">
    <property type="entry name" value="Nucleoside_phosphorylase_d"/>
</dbReference>
<dbReference type="Gene3D" id="3.40.50.1580">
    <property type="entry name" value="Nucleoside phosphorylase domain"/>
    <property type="match status" value="1"/>
</dbReference>
<dbReference type="SUPFAM" id="SSF109604">
    <property type="entry name" value="HD-domain/PDEase-like"/>
    <property type="match status" value="1"/>
</dbReference>
<dbReference type="Proteomes" id="UP001224087">
    <property type="component" value="Segment"/>
</dbReference>
<proteinExistence type="predicted"/>
<dbReference type="Gene3D" id="1.20.58.1910">
    <property type="match status" value="1"/>
</dbReference>